<dbReference type="Pfam" id="PF01494">
    <property type="entry name" value="FAD_binding_3"/>
    <property type="match status" value="1"/>
</dbReference>
<protein>
    <submittedName>
        <fullName evidence="4">FAD-dependent monooxygenase</fullName>
    </submittedName>
</protein>
<dbReference type="Proteomes" id="UP001217325">
    <property type="component" value="Unassembled WGS sequence"/>
</dbReference>
<dbReference type="GO" id="GO:0071949">
    <property type="term" value="F:FAD binding"/>
    <property type="evidence" value="ECO:0007669"/>
    <property type="project" value="InterPro"/>
</dbReference>
<evidence type="ECO:0000313" key="4">
    <source>
        <dbReference type="EMBL" id="MDE8649333.1"/>
    </source>
</evidence>
<keyword evidence="4" id="KW-0503">Monooxygenase</keyword>
<dbReference type="InterPro" id="IPR002938">
    <property type="entry name" value="FAD-bd"/>
</dbReference>
<dbReference type="Gene3D" id="3.50.50.60">
    <property type="entry name" value="FAD/NAD(P)-binding domain"/>
    <property type="match status" value="1"/>
</dbReference>
<dbReference type="PANTHER" id="PTHR43476:SF4">
    <property type="entry name" value="BLR0106 PROTEIN"/>
    <property type="match status" value="1"/>
</dbReference>
<name>A0AAW6LTX0_RHOSG</name>
<dbReference type="InterPro" id="IPR036188">
    <property type="entry name" value="FAD/NAD-bd_sf"/>
</dbReference>
<proteinExistence type="predicted"/>
<reference evidence="4" key="1">
    <citation type="submission" date="2023-02" db="EMBL/GenBank/DDBJ databases">
        <title>A novel hydrolase synthesized by Rhodococcus erythropolis HQ is responsible for the detoxification of Zearalenone.</title>
        <authorList>
            <person name="Hu J."/>
            <person name="Xu J."/>
        </authorList>
    </citation>
    <scope>NUCLEOTIDE SEQUENCE</scope>
    <source>
        <strain evidence="4">HQ</strain>
    </source>
</reference>
<keyword evidence="1" id="KW-0560">Oxidoreductase</keyword>
<dbReference type="RefSeq" id="WP_256521044.1">
    <property type="nucleotide sequence ID" value="NZ_CP089607.1"/>
</dbReference>
<sequence length="374" mass="41171">MNRILILGGGPAGLFFALMAQRAMPDAHVLVREQNPKGVTYGWGVAFSQSAIDALRPAAPDVLASLEGNSSHEAMDIALNGQTVSVTVDPAHLNARWSLIGVLEAAAIEAGVEVQHDVAEELSESEMAKWDLVVGADGVNSRTRERFADVFEPSVVLTENWLAWYGTSKFFNPSIILQDTDHGVAMSHASTFAPGLSNFTVEVGQDTFDAFGFADKTEAESRAVCQELFTDYLDGAELLSNHSPWFQAKFVSCANWTHRNLVLIGDALHTVHPSIGSGTRFAMRDAVYLMEAMQQADWDVAEGLRAFETRRKPIASGFQAAALRSISWYEGLPSRKIEDPVKFALEYFMRTGRIRYPDFRSANKAVIDMYETQL</sequence>
<dbReference type="SUPFAM" id="SSF51905">
    <property type="entry name" value="FAD/NAD(P)-binding domain"/>
    <property type="match status" value="1"/>
</dbReference>
<keyword evidence="2" id="KW-0520">NAD</keyword>
<dbReference type="PANTHER" id="PTHR43476">
    <property type="entry name" value="3-(3-HYDROXY-PHENYL)PROPIONATE/3-HYDROXYCINNAMIC ACID HYDROXYLASE"/>
    <property type="match status" value="1"/>
</dbReference>
<dbReference type="PRINTS" id="PR00420">
    <property type="entry name" value="RNGMNOXGNASE"/>
</dbReference>
<comment type="caution">
    <text evidence="4">The sequence shown here is derived from an EMBL/GenBank/DDBJ whole genome shotgun (WGS) entry which is preliminary data.</text>
</comment>
<evidence type="ECO:0000256" key="2">
    <source>
        <dbReference type="ARBA" id="ARBA00023027"/>
    </source>
</evidence>
<organism evidence="4 5">
    <name type="scientific">Rhodococcus qingshengii</name>
    <dbReference type="NCBI Taxonomy" id="334542"/>
    <lineage>
        <taxon>Bacteria</taxon>
        <taxon>Bacillati</taxon>
        <taxon>Actinomycetota</taxon>
        <taxon>Actinomycetes</taxon>
        <taxon>Mycobacteriales</taxon>
        <taxon>Nocardiaceae</taxon>
        <taxon>Rhodococcus</taxon>
        <taxon>Rhodococcus erythropolis group</taxon>
    </lineage>
</organism>
<gene>
    <name evidence="4" type="ORF">PXH69_30615</name>
</gene>
<dbReference type="AlphaFoldDB" id="A0AAW6LTX0"/>
<evidence type="ECO:0000256" key="1">
    <source>
        <dbReference type="ARBA" id="ARBA00023002"/>
    </source>
</evidence>
<evidence type="ECO:0000313" key="5">
    <source>
        <dbReference type="Proteomes" id="UP001217325"/>
    </source>
</evidence>
<dbReference type="GO" id="GO:0004497">
    <property type="term" value="F:monooxygenase activity"/>
    <property type="evidence" value="ECO:0007669"/>
    <property type="project" value="UniProtKB-KW"/>
</dbReference>
<dbReference type="EMBL" id="JARDXE010000026">
    <property type="protein sequence ID" value="MDE8649333.1"/>
    <property type="molecule type" value="Genomic_DNA"/>
</dbReference>
<evidence type="ECO:0000259" key="3">
    <source>
        <dbReference type="Pfam" id="PF01494"/>
    </source>
</evidence>
<dbReference type="Gene3D" id="3.30.9.20">
    <property type="match status" value="1"/>
</dbReference>
<dbReference type="InterPro" id="IPR050631">
    <property type="entry name" value="PheA/TfdB_FAD_monoxygenase"/>
</dbReference>
<feature type="domain" description="FAD-binding" evidence="3">
    <location>
        <begin position="4"/>
        <end position="316"/>
    </location>
</feature>
<accession>A0AAW6LTX0</accession>